<evidence type="ECO:0008006" key="6">
    <source>
        <dbReference type="Google" id="ProtNLM"/>
    </source>
</evidence>
<dbReference type="SUPFAM" id="SSF53448">
    <property type="entry name" value="Nucleotide-diphospho-sugar transferases"/>
    <property type="match status" value="1"/>
</dbReference>
<dbReference type="GO" id="GO:0006487">
    <property type="term" value="P:protein N-linked glycosylation"/>
    <property type="evidence" value="ECO:0007669"/>
    <property type="project" value="TreeGrafter"/>
</dbReference>
<organism evidence="4 5">
    <name type="scientific">Tetrapyrgos nigripes</name>
    <dbReference type="NCBI Taxonomy" id="182062"/>
    <lineage>
        <taxon>Eukaryota</taxon>
        <taxon>Fungi</taxon>
        <taxon>Dikarya</taxon>
        <taxon>Basidiomycota</taxon>
        <taxon>Agaricomycotina</taxon>
        <taxon>Agaricomycetes</taxon>
        <taxon>Agaricomycetidae</taxon>
        <taxon>Agaricales</taxon>
        <taxon>Marasmiineae</taxon>
        <taxon>Marasmiaceae</taxon>
        <taxon>Tetrapyrgos</taxon>
    </lineage>
</organism>
<dbReference type="Gene3D" id="3.90.550.10">
    <property type="entry name" value="Spore Coat Polysaccharide Biosynthesis Protein SpsA, Chain A"/>
    <property type="match status" value="1"/>
</dbReference>
<name>A0A8H5LQI3_9AGAR</name>
<dbReference type="InterPro" id="IPR029044">
    <property type="entry name" value="Nucleotide-diphossugar_trans"/>
</dbReference>
<dbReference type="PANTHER" id="PTHR31121">
    <property type="entry name" value="ALPHA-1,2 MANNOSYLTRANSFERASE KTR1"/>
    <property type="match status" value="1"/>
</dbReference>
<dbReference type="FunFam" id="3.90.550.10:FF:000051">
    <property type="entry name" value="Alpha-1,2-mannosyltransferase (Ktr4)"/>
    <property type="match status" value="1"/>
</dbReference>
<dbReference type="GO" id="GO:0000026">
    <property type="term" value="F:alpha-1,2-mannosyltransferase activity"/>
    <property type="evidence" value="ECO:0007669"/>
    <property type="project" value="TreeGrafter"/>
</dbReference>
<dbReference type="GO" id="GO:0005794">
    <property type="term" value="C:Golgi apparatus"/>
    <property type="evidence" value="ECO:0007669"/>
    <property type="project" value="TreeGrafter"/>
</dbReference>
<dbReference type="Pfam" id="PF01793">
    <property type="entry name" value="Glyco_transf_15"/>
    <property type="match status" value="1"/>
</dbReference>
<keyword evidence="3" id="KW-0812">Transmembrane</keyword>
<dbReference type="AlphaFoldDB" id="A0A8H5LQI3"/>
<evidence type="ECO:0000313" key="5">
    <source>
        <dbReference type="Proteomes" id="UP000559256"/>
    </source>
</evidence>
<evidence type="ECO:0000256" key="1">
    <source>
        <dbReference type="ARBA" id="ARBA00007677"/>
    </source>
</evidence>
<dbReference type="EMBL" id="JAACJM010000026">
    <property type="protein sequence ID" value="KAF5365661.1"/>
    <property type="molecule type" value="Genomic_DNA"/>
</dbReference>
<evidence type="ECO:0000256" key="3">
    <source>
        <dbReference type="SAM" id="Phobius"/>
    </source>
</evidence>
<dbReference type="OrthoDB" id="439943at2759"/>
<dbReference type="Proteomes" id="UP000559256">
    <property type="component" value="Unassembled WGS sequence"/>
</dbReference>
<dbReference type="GO" id="GO:0016020">
    <property type="term" value="C:membrane"/>
    <property type="evidence" value="ECO:0007669"/>
    <property type="project" value="InterPro"/>
</dbReference>
<evidence type="ECO:0000313" key="4">
    <source>
        <dbReference type="EMBL" id="KAF5365661.1"/>
    </source>
</evidence>
<gene>
    <name evidence="4" type="ORF">D9758_003335</name>
</gene>
<comment type="caution">
    <text evidence="4">The sequence shown here is derived from an EMBL/GenBank/DDBJ whole genome shotgun (WGS) entry which is preliminary data.</text>
</comment>
<dbReference type="GO" id="GO:0000032">
    <property type="term" value="P:cell wall mannoprotein biosynthetic process"/>
    <property type="evidence" value="ECO:0007669"/>
    <property type="project" value="TreeGrafter"/>
</dbReference>
<dbReference type="PANTHER" id="PTHR31121:SF6">
    <property type="entry name" value="ALPHA-1,2 MANNOSYLTRANSFERASE KTR1"/>
    <property type="match status" value="1"/>
</dbReference>
<sequence>MTQETLERQQTPFWSVSLVSPSGNPNLNYVDFPFSSIFVPFLSSKMMTPMRYVFLVLGIVISLHYILSFAHEGYGRATSLNSIKSQLGGGETPPQRVPVPEDYYVHDNITSPQGRKANAAIVLLARNSDLNGVVVSMKQMEDRFNKKFNYPYIFLNEQPFSDDFKKRVTELTDAQVQFGLIPHDHWYQPDWIDEAKATASRDQMVKDNVIYGGSVPYRNMCRFNSGFFYKHELLKPYRYYWRVEPDVKFFCDLDYDPFLIMQDQNKKYGFTVSLPEYEATIPTLWEAVKEFIREYPDLVSPDNAMQFLSDDGGEHYNRCHFWSNFEIGDLDLWRGEAYTKFFDFLDKKGGFYYERWGDAPVHSIGAALFAKKEQIVRVFFPHRLRVAHKDLQHFFNDIGYRHEPFQHCPQGAAHAKGKCWCDPADNFDYEWYSCLKKYDQMFE</sequence>
<reference evidence="4 5" key="1">
    <citation type="journal article" date="2020" name="ISME J.">
        <title>Uncovering the hidden diversity of litter-decomposition mechanisms in mushroom-forming fungi.</title>
        <authorList>
            <person name="Floudas D."/>
            <person name="Bentzer J."/>
            <person name="Ahren D."/>
            <person name="Johansson T."/>
            <person name="Persson P."/>
            <person name="Tunlid A."/>
        </authorList>
    </citation>
    <scope>NUCLEOTIDE SEQUENCE [LARGE SCALE GENOMIC DNA]</scope>
    <source>
        <strain evidence="4 5">CBS 291.85</strain>
    </source>
</reference>
<keyword evidence="3" id="KW-0472">Membrane</keyword>
<keyword evidence="5" id="KW-1185">Reference proteome</keyword>
<accession>A0A8H5LQI3</accession>
<keyword evidence="3" id="KW-1133">Transmembrane helix</keyword>
<evidence type="ECO:0000256" key="2">
    <source>
        <dbReference type="ARBA" id="ARBA00022679"/>
    </source>
</evidence>
<protein>
    <recommendedName>
        <fullName evidence="6">Glycosyltransferase family 15 protein</fullName>
    </recommendedName>
</protein>
<proteinExistence type="inferred from homology"/>
<feature type="transmembrane region" description="Helical" evidence="3">
    <location>
        <begin position="52"/>
        <end position="70"/>
    </location>
</feature>
<keyword evidence="2" id="KW-0808">Transferase</keyword>
<comment type="similarity">
    <text evidence="1">Belongs to the glycosyltransferase 15 family.</text>
</comment>
<dbReference type="InterPro" id="IPR002685">
    <property type="entry name" value="Glyco_trans_15"/>
</dbReference>